<evidence type="ECO:0000256" key="6">
    <source>
        <dbReference type="ARBA" id="ARBA00023306"/>
    </source>
</evidence>
<evidence type="ECO:0000313" key="10">
    <source>
        <dbReference type="Proteomes" id="UP000187085"/>
    </source>
</evidence>
<dbReference type="AlphaFoldDB" id="A0A1R1L741"/>
<reference evidence="9 10" key="1">
    <citation type="submission" date="2016-12" db="EMBL/GenBank/DDBJ databases">
        <title>Draft genome of Tersicoccus phoenicis 1P05MA.</title>
        <authorList>
            <person name="Nakajima Y."/>
            <person name="Yoshizawa S."/>
            <person name="Nakamura K."/>
            <person name="Ogura Y."/>
            <person name="Hayashi T."/>
            <person name="Kogure K."/>
        </authorList>
    </citation>
    <scope>NUCLEOTIDE SEQUENCE [LARGE SCALE GENOMIC DNA]</scope>
    <source>
        <strain evidence="9 10">1p05MA</strain>
    </source>
</reference>
<dbReference type="Proteomes" id="UP000187085">
    <property type="component" value="Unassembled WGS sequence"/>
</dbReference>
<comment type="function">
    <text evidence="7">Involved in cell division.</text>
</comment>
<evidence type="ECO:0000313" key="9">
    <source>
        <dbReference type="EMBL" id="OMH23344.1"/>
    </source>
</evidence>
<keyword evidence="6 7" id="KW-0131">Cell cycle</keyword>
<comment type="caution">
    <text evidence="9">The sequence shown here is derived from an EMBL/GenBank/DDBJ whole genome shotgun (WGS) entry which is preliminary data.</text>
</comment>
<comment type="subcellular location">
    <subcellularLocation>
        <location evidence="7">Cell membrane</location>
        <topology evidence="7">Multi-pass membrane protein</topology>
    </subcellularLocation>
</comment>
<dbReference type="STRING" id="554083.BKD30_13495"/>
<feature type="region of interest" description="Disordered" evidence="8">
    <location>
        <begin position="1"/>
        <end position="39"/>
    </location>
</feature>
<dbReference type="GO" id="GO:0005886">
    <property type="term" value="C:plasma membrane"/>
    <property type="evidence" value="ECO:0007669"/>
    <property type="project" value="UniProtKB-SubCell"/>
</dbReference>
<evidence type="ECO:0000256" key="1">
    <source>
        <dbReference type="ARBA" id="ARBA00022475"/>
    </source>
</evidence>
<keyword evidence="3 7" id="KW-0812">Transmembrane</keyword>
<sequence>MAESEASRSGDPARRAAAEQVRERKRERAARAEARRSGPNPTWYKVLMVTLMVLGLLWVIVFYATLGQWPIPTIGGWNIVVGFGIAMVGFLMTTRWRG</sequence>
<dbReference type="EMBL" id="MRDE01000076">
    <property type="protein sequence ID" value="OMH23344.1"/>
    <property type="molecule type" value="Genomic_DNA"/>
</dbReference>
<keyword evidence="10" id="KW-1185">Reference proteome</keyword>
<dbReference type="Pfam" id="PF06781">
    <property type="entry name" value="CrgA"/>
    <property type="match status" value="1"/>
</dbReference>
<feature type="transmembrane region" description="Helical" evidence="7">
    <location>
        <begin position="71"/>
        <end position="92"/>
    </location>
</feature>
<evidence type="ECO:0000256" key="2">
    <source>
        <dbReference type="ARBA" id="ARBA00022618"/>
    </source>
</evidence>
<keyword evidence="2 7" id="KW-0132">Cell division</keyword>
<gene>
    <name evidence="7" type="primary">crgA</name>
    <name evidence="9" type="ORF">BKD30_13495</name>
</gene>
<keyword evidence="4 7" id="KW-1133">Transmembrane helix</keyword>
<comment type="similarity">
    <text evidence="7">Belongs to the CrgA family.</text>
</comment>
<evidence type="ECO:0000256" key="4">
    <source>
        <dbReference type="ARBA" id="ARBA00022989"/>
    </source>
</evidence>
<proteinExistence type="inferred from homology"/>
<organism evidence="9 10">
    <name type="scientific">Tersicoccus phoenicis</name>
    <dbReference type="NCBI Taxonomy" id="554083"/>
    <lineage>
        <taxon>Bacteria</taxon>
        <taxon>Bacillati</taxon>
        <taxon>Actinomycetota</taxon>
        <taxon>Actinomycetes</taxon>
        <taxon>Micrococcales</taxon>
        <taxon>Micrococcaceae</taxon>
        <taxon>Tersicoccus</taxon>
    </lineage>
</organism>
<accession>A0A1R1L741</accession>
<name>A0A1R1L741_9MICC</name>
<dbReference type="GO" id="GO:0051301">
    <property type="term" value="P:cell division"/>
    <property type="evidence" value="ECO:0007669"/>
    <property type="project" value="UniProtKB-UniRule"/>
</dbReference>
<evidence type="ECO:0000256" key="8">
    <source>
        <dbReference type="SAM" id="MobiDB-lite"/>
    </source>
</evidence>
<feature type="transmembrane region" description="Helical" evidence="7">
    <location>
        <begin position="43"/>
        <end position="65"/>
    </location>
</feature>
<evidence type="ECO:0000256" key="7">
    <source>
        <dbReference type="HAMAP-Rule" id="MF_00631"/>
    </source>
</evidence>
<evidence type="ECO:0000256" key="3">
    <source>
        <dbReference type="ARBA" id="ARBA00022692"/>
    </source>
</evidence>
<dbReference type="HAMAP" id="MF_00631">
    <property type="entry name" value="CrgA"/>
    <property type="match status" value="1"/>
</dbReference>
<dbReference type="RefSeq" id="WP_076705370.1">
    <property type="nucleotide sequence ID" value="NZ_MRDE01000076.1"/>
</dbReference>
<evidence type="ECO:0000256" key="5">
    <source>
        <dbReference type="ARBA" id="ARBA00023136"/>
    </source>
</evidence>
<protein>
    <recommendedName>
        <fullName evidence="7">Cell division protein CrgA</fullName>
    </recommendedName>
</protein>
<keyword evidence="1 7" id="KW-1003">Cell membrane</keyword>
<feature type="compositionally biased region" description="Basic and acidic residues" evidence="8">
    <location>
        <begin position="1"/>
        <end position="36"/>
    </location>
</feature>
<dbReference type="InterPro" id="IPR009619">
    <property type="entry name" value="CrgA"/>
</dbReference>
<keyword evidence="5 7" id="KW-0472">Membrane</keyword>